<gene>
    <name evidence="5" type="ORF">CTOB1V02_LOCUS12763</name>
</gene>
<name>A0A7R8ZSK4_9CRUS</name>
<sequence length="462" mass="52340">MEEDRIQRDFPLHFVVWKDRPEQLKEDLKGGADLEALDPRGRTPLLLAARLQRKECLKVLLDHHANVHAEGKDGWNVVQEATASGDRELLANVLTSRAHQRHSCRSSGIPSLLRKLADVPDFYVEMKWEFASWVPLVSRVCPSDTYKIYKKGSSVRIDTTLLGFEGHSWIRGNRTFIFSAKESLKSIPDAEALLTGETVDELDPSNISKTQEHFLELAEGRLKQPLVLNYVDTDKISFERHRSGIWGWRSDRTEEVSGRQCKVFTASNVTFMTKTRMEHLSRQEKERAKDTLLNENQLGTAGGGLAGLMGNFFDVKDEEPEKDEVTISEYFDASVDLSGKTLGRPREVSTRSQKFKATLWLCEDYPLTMEEQLIPIVDLMAISSQHFAKLKDFIQLQLPSGFPVKIGEDASAVNFTLRTYDEDEFLQFAIQESLLEQGSGSELVNVWEVLGTAVPGDEDRMM</sequence>
<keyword evidence="2" id="KW-0677">Repeat</keyword>
<dbReference type="GO" id="GO:0005737">
    <property type="term" value="C:cytoplasm"/>
    <property type="evidence" value="ECO:0007669"/>
    <property type="project" value="TreeGrafter"/>
</dbReference>
<reference evidence="5" key="1">
    <citation type="submission" date="2020-11" db="EMBL/GenBank/DDBJ databases">
        <authorList>
            <person name="Tran Van P."/>
        </authorList>
    </citation>
    <scope>NUCLEOTIDE SEQUENCE</scope>
</reference>
<dbReference type="Gene3D" id="1.25.40.20">
    <property type="entry name" value="Ankyrin repeat-containing domain"/>
    <property type="match status" value="1"/>
</dbReference>
<dbReference type="PROSITE" id="PS50297">
    <property type="entry name" value="ANK_REP_REGION"/>
    <property type="match status" value="1"/>
</dbReference>
<dbReference type="InterPro" id="IPR002110">
    <property type="entry name" value="Ankyrin_rpt"/>
</dbReference>
<dbReference type="OrthoDB" id="1585644at2759"/>
<dbReference type="SMART" id="SM00248">
    <property type="entry name" value="ANK"/>
    <property type="match status" value="2"/>
</dbReference>
<dbReference type="AlphaFoldDB" id="A0A7R8ZSK4"/>
<protein>
    <recommendedName>
        <fullName evidence="4">Ankyrin repeat domain-containing protein</fullName>
    </recommendedName>
</protein>
<feature type="non-terminal residue" evidence="5">
    <location>
        <position position="462"/>
    </location>
</feature>
<accession>A0A7R8ZSK4</accession>
<dbReference type="PANTHER" id="PTHR12447:SF31">
    <property type="entry name" value="LD31969P"/>
    <property type="match status" value="1"/>
</dbReference>
<dbReference type="PROSITE" id="PS50088">
    <property type="entry name" value="ANK_REPEAT"/>
    <property type="match status" value="1"/>
</dbReference>
<evidence type="ECO:0000259" key="4">
    <source>
        <dbReference type="Pfam" id="PF11904"/>
    </source>
</evidence>
<dbReference type="Pfam" id="PF11904">
    <property type="entry name" value="ANKRD13_C"/>
    <property type="match status" value="1"/>
</dbReference>
<keyword evidence="3" id="KW-0472">Membrane</keyword>
<evidence type="ECO:0000256" key="2">
    <source>
        <dbReference type="ARBA" id="ARBA00022737"/>
    </source>
</evidence>
<proteinExistence type="predicted"/>
<organism evidence="5">
    <name type="scientific">Cyprideis torosa</name>
    <dbReference type="NCBI Taxonomy" id="163714"/>
    <lineage>
        <taxon>Eukaryota</taxon>
        <taxon>Metazoa</taxon>
        <taxon>Ecdysozoa</taxon>
        <taxon>Arthropoda</taxon>
        <taxon>Crustacea</taxon>
        <taxon>Oligostraca</taxon>
        <taxon>Ostracoda</taxon>
        <taxon>Podocopa</taxon>
        <taxon>Podocopida</taxon>
        <taxon>Cytherocopina</taxon>
        <taxon>Cytheroidea</taxon>
        <taxon>Cytherideidae</taxon>
        <taxon>Cyprideis</taxon>
    </lineage>
</organism>
<dbReference type="PANTHER" id="PTHR12447">
    <property type="entry name" value="ANKYRIN REPEAT DOMAIN-CONTAINING PROTEIN 13"/>
    <property type="match status" value="1"/>
</dbReference>
<dbReference type="InterPro" id="IPR055285">
    <property type="entry name" value="ANKRD13_C"/>
</dbReference>
<evidence type="ECO:0000256" key="1">
    <source>
        <dbReference type="ARBA" id="ARBA00004308"/>
    </source>
</evidence>
<evidence type="ECO:0000256" key="3">
    <source>
        <dbReference type="ARBA" id="ARBA00023136"/>
    </source>
</evidence>
<dbReference type="InterPro" id="IPR021832">
    <property type="entry name" value="ANKRD13"/>
</dbReference>
<dbReference type="SUPFAM" id="SSF48403">
    <property type="entry name" value="Ankyrin repeat"/>
    <property type="match status" value="1"/>
</dbReference>
<feature type="domain" description="Ankyrin repeat" evidence="4">
    <location>
        <begin position="156"/>
        <end position="406"/>
    </location>
</feature>
<dbReference type="EMBL" id="OB670561">
    <property type="protein sequence ID" value="CAD7234947.1"/>
    <property type="molecule type" value="Genomic_DNA"/>
</dbReference>
<dbReference type="InterPro" id="IPR036770">
    <property type="entry name" value="Ankyrin_rpt-contain_sf"/>
</dbReference>
<comment type="subcellular location">
    <subcellularLocation>
        <location evidence="1">Endomembrane system</location>
    </subcellularLocation>
</comment>
<dbReference type="GO" id="GO:0012505">
    <property type="term" value="C:endomembrane system"/>
    <property type="evidence" value="ECO:0007669"/>
    <property type="project" value="UniProtKB-SubCell"/>
</dbReference>
<evidence type="ECO:0000313" key="5">
    <source>
        <dbReference type="EMBL" id="CAD7234947.1"/>
    </source>
</evidence>
<dbReference type="Pfam" id="PF12796">
    <property type="entry name" value="Ank_2"/>
    <property type="match status" value="1"/>
</dbReference>